<protein>
    <submittedName>
        <fullName evidence="6">Transcriptional regulator</fullName>
    </submittedName>
</protein>
<dbReference type="Pfam" id="PF00126">
    <property type="entry name" value="HTH_1"/>
    <property type="match status" value="1"/>
</dbReference>
<evidence type="ECO:0000256" key="3">
    <source>
        <dbReference type="ARBA" id="ARBA00023125"/>
    </source>
</evidence>
<keyword evidence="3" id="KW-0238">DNA-binding</keyword>
<sequence length="276" mass="31100">MNDLNALRVFLAIMEAGSTSKAGLALGRSQSYVSKVLAQLREELDDPLFIRNAQGLTPTSYAIAIEPKIKHALNQISEALAPDQFCPSALDKITLHLIEPYLISCGKEIIQAIRKHTKAPIEIRQWTKLSESLLLTEEVDLAVHALTDKPQSIYQKYIHTGTGELFGNKEGEYVKYLIADLNEHIDLYKLLKSDAEATIFVDNHALMTQLLDDCYTVRYQTTEVPEKAPVQLDLAILTKASRKNEHKIQWLISIIDPILRRYKPLSYAQNSTISVK</sequence>
<evidence type="ECO:0000259" key="5">
    <source>
        <dbReference type="PROSITE" id="PS50931"/>
    </source>
</evidence>
<evidence type="ECO:0000256" key="2">
    <source>
        <dbReference type="ARBA" id="ARBA00023015"/>
    </source>
</evidence>
<keyword evidence="4" id="KW-0804">Transcription</keyword>
<proteinExistence type="inferred from homology"/>
<reference evidence="6 7" key="1">
    <citation type="submission" date="2014-09" db="EMBL/GenBank/DDBJ databases">
        <title>Vibrio maritimus JCM 19240. (C210) whole genome shotgun sequence.</title>
        <authorList>
            <person name="Sawabe T."/>
            <person name="Meirelles P."/>
            <person name="Nakanishi M."/>
            <person name="Sayaka M."/>
            <person name="Hattori M."/>
            <person name="Ohkuma M."/>
        </authorList>
    </citation>
    <scope>NUCLEOTIDE SEQUENCE [LARGE SCALE GENOMIC DNA]</scope>
    <source>
        <strain evidence="6 7">JCM 19240</strain>
    </source>
</reference>
<dbReference type="InterPro" id="IPR036388">
    <property type="entry name" value="WH-like_DNA-bd_sf"/>
</dbReference>
<dbReference type="OrthoDB" id="6402859at2"/>
<dbReference type="GO" id="GO:0003700">
    <property type="term" value="F:DNA-binding transcription factor activity"/>
    <property type="evidence" value="ECO:0007669"/>
    <property type="project" value="InterPro"/>
</dbReference>
<dbReference type="PROSITE" id="PS50931">
    <property type="entry name" value="HTH_LYSR"/>
    <property type="match status" value="1"/>
</dbReference>
<evidence type="ECO:0000256" key="4">
    <source>
        <dbReference type="ARBA" id="ARBA00023163"/>
    </source>
</evidence>
<dbReference type="InterPro" id="IPR000847">
    <property type="entry name" value="LysR_HTH_N"/>
</dbReference>
<accession>A0A090TLM4</accession>
<comment type="similarity">
    <text evidence="1">Belongs to the LysR transcriptional regulatory family.</text>
</comment>
<evidence type="ECO:0000256" key="1">
    <source>
        <dbReference type="ARBA" id="ARBA00009437"/>
    </source>
</evidence>
<dbReference type="PANTHER" id="PTHR30118:SF15">
    <property type="entry name" value="TRANSCRIPTIONAL REGULATORY PROTEIN"/>
    <property type="match status" value="1"/>
</dbReference>
<gene>
    <name evidence="6" type="ORF">JCM19240_5638</name>
</gene>
<reference evidence="6 7" key="2">
    <citation type="submission" date="2014-09" db="EMBL/GenBank/DDBJ databases">
        <authorList>
            <consortium name="NBRP consortium"/>
            <person name="Sawabe T."/>
            <person name="Meirelles P."/>
            <person name="Nakanishi M."/>
            <person name="Sayaka M."/>
            <person name="Hattori M."/>
            <person name="Ohkuma M."/>
        </authorList>
    </citation>
    <scope>NUCLEOTIDE SEQUENCE [LARGE SCALE GENOMIC DNA]</scope>
    <source>
        <strain evidence="6 7">JCM 19240</strain>
    </source>
</reference>
<dbReference type="SUPFAM" id="SSF46785">
    <property type="entry name" value="Winged helix' DNA-binding domain"/>
    <property type="match status" value="1"/>
</dbReference>
<evidence type="ECO:0000313" key="7">
    <source>
        <dbReference type="Proteomes" id="UP000029224"/>
    </source>
</evidence>
<keyword evidence="2" id="KW-0805">Transcription regulation</keyword>
<dbReference type="Gene3D" id="1.10.10.10">
    <property type="entry name" value="Winged helix-like DNA-binding domain superfamily/Winged helix DNA-binding domain"/>
    <property type="match status" value="1"/>
</dbReference>
<keyword evidence="7" id="KW-1185">Reference proteome</keyword>
<name>A0A090TLM4_9VIBR</name>
<organism evidence="6 7">
    <name type="scientific">Vibrio maritimus</name>
    <dbReference type="NCBI Taxonomy" id="990268"/>
    <lineage>
        <taxon>Bacteria</taxon>
        <taxon>Pseudomonadati</taxon>
        <taxon>Pseudomonadota</taxon>
        <taxon>Gammaproteobacteria</taxon>
        <taxon>Vibrionales</taxon>
        <taxon>Vibrionaceae</taxon>
        <taxon>Vibrio</taxon>
    </lineage>
</organism>
<dbReference type="GO" id="GO:0003677">
    <property type="term" value="F:DNA binding"/>
    <property type="evidence" value="ECO:0007669"/>
    <property type="project" value="UniProtKB-KW"/>
</dbReference>
<dbReference type="EMBL" id="BBMT01000001">
    <property type="protein sequence ID" value="GAL32207.1"/>
    <property type="molecule type" value="Genomic_DNA"/>
</dbReference>
<dbReference type="Proteomes" id="UP000029224">
    <property type="component" value="Unassembled WGS sequence"/>
</dbReference>
<dbReference type="PANTHER" id="PTHR30118">
    <property type="entry name" value="HTH-TYPE TRANSCRIPTIONAL REGULATOR LEUO-RELATED"/>
    <property type="match status" value="1"/>
</dbReference>
<dbReference type="AlphaFoldDB" id="A0A090TLM4"/>
<feature type="domain" description="HTH lysR-type" evidence="5">
    <location>
        <begin position="1"/>
        <end position="59"/>
    </location>
</feature>
<dbReference type="InterPro" id="IPR036390">
    <property type="entry name" value="WH_DNA-bd_sf"/>
</dbReference>
<evidence type="ECO:0000313" key="6">
    <source>
        <dbReference type="EMBL" id="GAL32207.1"/>
    </source>
</evidence>
<dbReference type="InterPro" id="IPR050389">
    <property type="entry name" value="LysR-type_TF"/>
</dbReference>
<comment type="caution">
    <text evidence="6">The sequence shown here is derived from an EMBL/GenBank/DDBJ whole genome shotgun (WGS) entry which is preliminary data.</text>
</comment>